<evidence type="ECO:0008006" key="3">
    <source>
        <dbReference type="Google" id="ProtNLM"/>
    </source>
</evidence>
<dbReference type="RefSeq" id="WP_263247569.1">
    <property type="nucleotide sequence ID" value="NZ_BAABLT010000038.1"/>
</dbReference>
<dbReference type="SUPFAM" id="SSF48239">
    <property type="entry name" value="Terpenoid cyclases/Protein prenyltransferases"/>
    <property type="match status" value="1"/>
</dbReference>
<keyword evidence="2" id="KW-1185">Reference proteome</keyword>
<protein>
    <recommendedName>
        <fullName evidence="3">Prenyltransferase</fullName>
    </recommendedName>
</protein>
<dbReference type="EMBL" id="JBHTIW010000024">
    <property type="protein sequence ID" value="MFD0922749.1"/>
    <property type="molecule type" value="Genomic_DNA"/>
</dbReference>
<accession>A0ABW3FW24</accession>
<evidence type="ECO:0000313" key="2">
    <source>
        <dbReference type="Proteomes" id="UP001597018"/>
    </source>
</evidence>
<dbReference type="InterPro" id="IPR008930">
    <property type="entry name" value="Terpenoid_cyclase/PrenylTrfase"/>
</dbReference>
<organism evidence="1 2">
    <name type="scientific">Saccharopolyspora rosea</name>
    <dbReference type="NCBI Taxonomy" id="524884"/>
    <lineage>
        <taxon>Bacteria</taxon>
        <taxon>Bacillati</taxon>
        <taxon>Actinomycetota</taxon>
        <taxon>Actinomycetes</taxon>
        <taxon>Pseudonocardiales</taxon>
        <taxon>Pseudonocardiaceae</taxon>
        <taxon>Saccharopolyspora</taxon>
    </lineage>
</organism>
<proteinExistence type="predicted"/>
<evidence type="ECO:0000313" key="1">
    <source>
        <dbReference type="EMBL" id="MFD0922749.1"/>
    </source>
</evidence>
<reference evidence="2" key="1">
    <citation type="journal article" date="2019" name="Int. J. Syst. Evol. Microbiol.">
        <title>The Global Catalogue of Microorganisms (GCM) 10K type strain sequencing project: providing services to taxonomists for standard genome sequencing and annotation.</title>
        <authorList>
            <consortium name="The Broad Institute Genomics Platform"/>
            <consortium name="The Broad Institute Genome Sequencing Center for Infectious Disease"/>
            <person name="Wu L."/>
            <person name="Ma J."/>
        </authorList>
    </citation>
    <scope>NUCLEOTIDE SEQUENCE [LARGE SCALE GENOMIC DNA]</scope>
    <source>
        <strain evidence="2">CCUG 56401</strain>
    </source>
</reference>
<dbReference type="Proteomes" id="UP001597018">
    <property type="component" value="Unassembled WGS sequence"/>
</dbReference>
<sequence>MNEPLQRAEWFVWLTARALEQHRFAHHFLGGSADAVEAALAGYAHADGGFGYALEPDLRGPVPEPLSAAFALRVLDEIGRCDEIRVKRLLSHFEDLSAPDGGLPARYPAQRTYPSASAVPPDPERAGALLSTGTIVGLLRRNGIRHPWLDRAEEFCWDAVERLDDTHPYEVESAVTFLDSAADRGRARAAARRLGELVRDRELVLLDPDRPEDYPVAPGYAPGEHHLPHDFAPAPGSLAASWFSEHELRRSLDFLADQQEPDGGWPIRWPEWAPGTRLEWRPIVTIDALLALRAHGRG</sequence>
<name>A0ABW3FW24_9PSEU</name>
<gene>
    <name evidence="1" type="ORF">ACFQ16_23630</name>
</gene>
<comment type="caution">
    <text evidence="1">The sequence shown here is derived from an EMBL/GenBank/DDBJ whole genome shotgun (WGS) entry which is preliminary data.</text>
</comment>